<feature type="signal peptide" evidence="1">
    <location>
        <begin position="1"/>
        <end position="26"/>
    </location>
</feature>
<organism evidence="4 5">
    <name type="scientific">Belliella baltica (strain DSM 15883 / CIP 108006 / LMG 21964 / BA134)</name>
    <dbReference type="NCBI Taxonomy" id="866536"/>
    <lineage>
        <taxon>Bacteria</taxon>
        <taxon>Pseudomonadati</taxon>
        <taxon>Bacteroidota</taxon>
        <taxon>Cytophagia</taxon>
        <taxon>Cytophagales</taxon>
        <taxon>Cyclobacteriaceae</taxon>
        <taxon>Belliella</taxon>
    </lineage>
</organism>
<feature type="chain" id="PRO_5003683464" evidence="1">
    <location>
        <begin position="27"/>
        <end position="1514"/>
    </location>
</feature>
<dbReference type="InterPro" id="IPR005135">
    <property type="entry name" value="Endo/exonuclease/phosphatase"/>
</dbReference>
<dbReference type="Pfam" id="PF03372">
    <property type="entry name" value="Exo_endo_phos"/>
    <property type="match status" value="1"/>
</dbReference>
<keyword evidence="4" id="KW-0255">Endonuclease</keyword>
<dbReference type="NCBIfam" id="TIGR04183">
    <property type="entry name" value="Por_Secre_tail"/>
    <property type="match status" value="1"/>
</dbReference>
<keyword evidence="4" id="KW-0378">Hydrolase</keyword>
<dbReference type="STRING" id="866536.Belba_3163"/>
<evidence type="ECO:0000259" key="2">
    <source>
        <dbReference type="Pfam" id="PF03372"/>
    </source>
</evidence>
<dbReference type="Gene3D" id="3.60.10.10">
    <property type="entry name" value="Endonuclease/exonuclease/phosphatase"/>
    <property type="match status" value="1"/>
</dbReference>
<dbReference type="RefSeq" id="WP_014773619.1">
    <property type="nucleotide sequence ID" value="NC_018010.1"/>
</dbReference>
<name>I3Z8V7_BELBD</name>
<dbReference type="Proteomes" id="UP000006050">
    <property type="component" value="Chromosome"/>
</dbReference>
<gene>
    <name evidence="4" type="ordered locus">Belba_3163</name>
</gene>
<keyword evidence="4" id="KW-0269">Exonuclease</keyword>
<keyword evidence="5" id="KW-1185">Reference proteome</keyword>
<dbReference type="InterPro" id="IPR036691">
    <property type="entry name" value="Endo/exonu/phosph_ase_sf"/>
</dbReference>
<dbReference type="eggNOG" id="COG2374">
    <property type="taxonomic scope" value="Bacteria"/>
</dbReference>
<dbReference type="GO" id="GO:0004519">
    <property type="term" value="F:endonuclease activity"/>
    <property type="evidence" value="ECO:0007669"/>
    <property type="project" value="UniProtKB-KW"/>
</dbReference>
<feature type="domain" description="Endonuclease/exonuclease/phosphatase" evidence="2">
    <location>
        <begin position="981"/>
        <end position="1261"/>
    </location>
</feature>
<evidence type="ECO:0000313" key="4">
    <source>
        <dbReference type="EMBL" id="AFL85675.1"/>
    </source>
</evidence>
<evidence type="ECO:0000256" key="1">
    <source>
        <dbReference type="SAM" id="SignalP"/>
    </source>
</evidence>
<protein>
    <submittedName>
        <fullName evidence="4">Endonuclease/exonuclease/phosphatase family protein</fullName>
    </submittedName>
</protein>
<dbReference type="NCBIfam" id="NF038128">
    <property type="entry name" value="choice_anch_J"/>
    <property type="match status" value="1"/>
</dbReference>
<dbReference type="InterPro" id="IPR026444">
    <property type="entry name" value="Secre_tail"/>
</dbReference>
<dbReference type="OrthoDB" id="5500612at2"/>
<dbReference type="GO" id="GO:0004527">
    <property type="term" value="F:exonuclease activity"/>
    <property type="evidence" value="ECO:0007669"/>
    <property type="project" value="UniProtKB-KW"/>
</dbReference>
<reference evidence="5" key="1">
    <citation type="submission" date="2012-06" db="EMBL/GenBank/DDBJ databases">
        <title>The complete genome of Belliella baltica DSM 15883.</title>
        <authorList>
            <person name="Lucas S."/>
            <person name="Copeland A."/>
            <person name="Lapidus A."/>
            <person name="Goodwin L."/>
            <person name="Pitluck S."/>
            <person name="Peters L."/>
            <person name="Mikhailova N."/>
            <person name="Davenport K."/>
            <person name="Kyrpides N."/>
            <person name="Mavromatis K."/>
            <person name="Pagani I."/>
            <person name="Ivanova N."/>
            <person name="Ovchinnikova G."/>
            <person name="Zeytun A."/>
            <person name="Detter J.C."/>
            <person name="Han C."/>
            <person name="Land M."/>
            <person name="Hauser L."/>
            <person name="Markowitz V."/>
            <person name="Cheng J.-F."/>
            <person name="Hugenholtz P."/>
            <person name="Woyke T."/>
            <person name="Wu D."/>
            <person name="Tindall B."/>
            <person name="Pomrenke H."/>
            <person name="Brambilla E."/>
            <person name="Klenk H.-P."/>
            <person name="Eisen J.A."/>
        </authorList>
    </citation>
    <scope>NUCLEOTIDE SEQUENCE [LARGE SCALE GENOMIC DNA]</scope>
    <source>
        <strain evidence="5">DSM 15883 / CIP 108006 / LMG 21964 / BA134</strain>
    </source>
</reference>
<keyword evidence="4" id="KW-0540">Nuclease</keyword>
<dbReference type="Pfam" id="PF18962">
    <property type="entry name" value="Por_Secre_tail"/>
    <property type="match status" value="1"/>
</dbReference>
<dbReference type="EMBL" id="CP003281">
    <property type="protein sequence ID" value="AFL85675.1"/>
    <property type="molecule type" value="Genomic_DNA"/>
</dbReference>
<dbReference type="HOGENOM" id="CLU_248035_0_0_10"/>
<feature type="domain" description="Secretion system C-terminal sorting" evidence="3">
    <location>
        <begin position="1441"/>
        <end position="1513"/>
    </location>
</feature>
<evidence type="ECO:0000259" key="3">
    <source>
        <dbReference type="Pfam" id="PF18962"/>
    </source>
</evidence>
<dbReference type="SUPFAM" id="SSF56219">
    <property type="entry name" value="DNase I-like"/>
    <property type="match status" value="1"/>
</dbReference>
<keyword evidence="1" id="KW-0732">Signal</keyword>
<accession>I3Z8V7</accession>
<evidence type="ECO:0000313" key="5">
    <source>
        <dbReference type="Proteomes" id="UP000006050"/>
    </source>
</evidence>
<proteinExistence type="predicted"/>
<dbReference type="KEGG" id="bbd:Belba_3163"/>
<sequence length="1514" mass="162559">MKHYLRKTLMFAMLMCWSMISLQAQTEVIAGWTFESSIVEDRIIADLGNSLNTGDNAQIISPVNINFTTYVQGTGGSGTFSKNTNAWQDAATSEKYWQIKVNTLGFDNLNLSSRQQGSSTGPRDFKIDYSLDGLTWVAIPGSEITVGTTFGSATVDGLAIPAEASNKNEVFFRWIATSNNSIGGGTVASTGTNRIDDILLQGIAIEEEPDQELTTLALWDFTGQPGNQAFNSGIGSTNVNAINFTRGSGIAPTNAANSISSSGWSISDENDYFSFGLEVEEGFQVTLNQLILATRASNTGPGKLALRSSLDNFSSNITVWDNVGTTFSNQNFELTSLDNLTGTIEFRIYANEDVRADGGSPIASGGTLRVANFSEGGGVFSPVRFLGSVSEIPAPEPIEFVNWDFTGTTGSQEFTVGTALVSGVEARDFGRGSGINSSSASNSISSSGWNAGDDRYFTFGFNVAADKLIDLNSVKFGARSSGTGPAEMALVYSGDDFSSNLATWTQPANAFINLDFDLSNLQNLSGAVEFRIITTSDVSASGGTIGSGGTYRITNFFPGPLPVSFTGVVKNASGVIIPGLTTDPTSLEFGSVSKNDDTPVLSYTLSAVNLESGVTVSATAPYSVSKDGNSFSPSIEFTVDEMATEQTVFVQLDNSAEGNFNGTISNTTDGATPVSVAVSASVFDPFNISEDFNSICQTDNGPIGSSWSTVSVSGDQVWACTRFGRAGTNPTASTPFGVQINGFAGGAVLNEDWLISAPYDLTGFNIPLMTFWSRVAFGGPRLQLLISTDYVDGNPNDATWTELSDRFATSDVWTFSGQVDLSAYLNETVRIAFVYNSSPKTGAARWTLDDFALFSSDVPAEPFFSNNIGNVDYFHFGVVPVGETSTETRTFNFGLSNAVADLTITGGEGFEFSKDGETFSPTLIYSMSELTGQKTVTIRFAPTSEGAFAGPITFESGAINISRGYLTGATINKEETFDVVNWNIEWFGSTNSGQGPANVDLQLENVKRVIEDLDADVYAFQEITSLAKFTELADALPGYGMAVSPATSAGGEFAEEAQKLTYLFKLATVDTIQTKVLLTGVNPSDLVGYPSTPDRFWASGRLPYLMDIKTNINGVQENVTLVNVHTRSNGGGESSANPRYSMRKYDVNVLKDSLDAYYNDVNLILLGDFNDDLDETVADQTAATVNTTETSFINYINDTENYNPITISLSNAGLRTFPTFENVIDHQIISTELIENWVVNSERIVAPYGLIPNYDNSTSDHLPVESRFIFRCDLESAQVVASETQVCAGSNSVDFELLGGRFDSIIGWEISIDEGTSWSLIEGSAELSKITVENLESSAFVRAIIDSNICDPIPTEAAAVSIKTLPTPFIAFESGKLFTLEGDYSYQWFKNGVLIAISSINETRIQGAGIYTVLITDADGCTSLSEEYAFPTVNASNKVKVYPNPSSRVVNVELKRTEGLQNVELRAANGVLIESNLSTGELVQFDVSSLAKGVYLIMITDRNGNTTVERLIVR</sequence>